<organism evidence="1 2">
    <name type="scientific">Aspergillus melleus</name>
    <dbReference type="NCBI Taxonomy" id="138277"/>
    <lineage>
        <taxon>Eukaryota</taxon>
        <taxon>Fungi</taxon>
        <taxon>Dikarya</taxon>
        <taxon>Ascomycota</taxon>
        <taxon>Pezizomycotina</taxon>
        <taxon>Eurotiomycetes</taxon>
        <taxon>Eurotiomycetidae</taxon>
        <taxon>Eurotiales</taxon>
        <taxon>Aspergillaceae</taxon>
        <taxon>Aspergillus</taxon>
        <taxon>Aspergillus subgen. Circumdati</taxon>
    </lineage>
</organism>
<proteinExistence type="predicted"/>
<name>A0ACC3AMR6_9EURO</name>
<gene>
    <name evidence="1" type="ORF">N8T08_001720</name>
</gene>
<keyword evidence="2" id="KW-1185">Reference proteome</keyword>
<evidence type="ECO:0000313" key="1">
    <source>
        <dbReference type="EMBL" id="KAK1138849.1"/>
    </source>
</evidence>
<comment type="caution">
    <text evidence="1">The sequence shown here is derived from an EMBL/GenBank/DDBJ whole genome shotgun (WGS) entry which is preliminary data.</text>
</comment>
<dbReference type="Proteomes" id="UP001177260">
    <property type="component" value="Unassembled WGS sequence"/>
</dbReference>
<sequence length="635" mass="69611">MVGLKNPVFPVNTLVEGKILSVMKTPTLAITAALVVDAIAAASFDFESHPLRAGDLQHLKETEAAIFRPDQNATVRSSCKVFPGDHNWPGTRAWDLLDQLTDGGLIASVPRASSCYNGPRYNATDCKSLTDQWTDSYFHNDDPIEMLSPVYQGLTCQPTTDPTDNCTLGGYPAYAVNVSSVADIQLSINFARHTGVRLVVKNTGHDFSGKSGGAGALSIWTHHLKGIEHIPRYGAPGTNWTGPAFRVGAGVQAYELYKTADEHKLMVVGGEGQTVGVAGGYVLGGGHSPLSSIHGLAADQVLSMQVVLPDGQFVTASFAENTELFWALRGGGGSTFGVVTSVTVKAFPTIPATSSTFTWSTGANLTHETFWAGFRAYLDLFIEHSDAGIYSYFFILPSDGEFTFLMQPFFAPNKTVSETEVLLSPWFKRLHELGIQFTPKTRYFNTFYEAWNASFPLEVVEKTHVATGSRLFPRANWEDESKLNETFSAIRASSEAGLTFISFNMAPTLARGGNPDNAVNPAWREAVMHALSSVNWSDDSPVSEVKEARHSFTHRYMQRWRDVSPGAGSYLGESDRMEPNFQQSFYGDHYDRLLQLKRRVDPYDVFWAATAVGSDRWTVKTADGLPTENGKLCRT</sequence>
<evidence type="ECO:0000313" key="2">
    <source>
        <dbReference type="Proteomes" id="UP001177260"/>
    </source>
</evidence>
<protein>
    <submittedName>
        <fullName evidence="1">Uncharacterized protein</fullName>
    </submittedName>
</protein>
<dbReference type="EMBL" id="JAOPJF010000126">
    <property type="protein sequence ID" value="KAK1138849.1"/>
    <property type="molecule type" value="Genomic_DNA"/>
</dbReference>
<reference evidence="1 2" key="1">
    <citation type="journal article" date="2023" name="ACS Omega">
        <title>Identification of the Neoaspergillic Acid Biosynthesis Gene Cluster by Establishing an In Vitro CRISPR-Ribonucleoprotein Genetic System in Aspergillus melleus.</title>
        <authorList>
            <person name="Yuan B."/>
            <person name="Grau M.F."/>
            <person name="Murata R.M."/>
            <person name="Torok T."/>
            <person name="Venkateswaran K."/>
            <person name="Stajich J.E."/>
            <person name="Wang C.C.C."/>
        </authorList>
    </citation>
    <scope>NUCLEOTIDE SEQUENCE [LARGE SCALE GENOMIC DNA]</scope>
    <source>
        <strain evidence="1 2">IMV 1140</strain>
    </source>
</reference>
<accession>A0ACC3AMR6</accession>